<evidence type="ECO:0000256" key="2">
    <source>
        <dbReference type="SAM" id="Phobius"/>
    </source>
</evidence>
<accession>A0A285NZQ7</accession>
<dbReference type="Proteomes" id="UP000218627">
    <property type="component" value="Unassembled WGS sequence"/>
</dbReference>
<evidence type="ECO:0000256" key="1">
    <source>
        <dbReference type="SAM" id="MobiDB-lite"/>
    </source>
</evidence>
<feature type="region of interest" description="Disordered" evidence="1">
    <location>
        <begin position="92"/>
        <end position="111"/>
    </location>
</feature>
<dbReference type="GO" id="GO:0042834">
    <property type="term" value="F:peptidoglycan binding"/>
    <property type="evidence" value="ECO:0007669"/>
    <property type="project" value="InterPro"/>
</dbReference>
<feature type="domain" description="SPOR" evidence="3">
    <location>
        <begin position="126"/>
        <end position="197"/>
    </location>
</feature>
<keyword evidence="5" id="KW-1185">Reference proteome</keyword>
<organism evidence="4 5">
    <name type="scientific">Hydrogenobacter hydrogenophilus</name>
    <dbReference type="NCBI Taxonomy" id="35835"/>
    <lineage>
        <taxon>Bacteria</taxon>
        <taxon>Pseudomonadati</taxon>
        <taxon>Aquificota</taxon>
        <taxon>Aquificia</taxon>
        <taxon>Aquificales</taxon>
        <taxon>Aquificaceae</taxon>
        <taxon>Hydrogenobacter</taxon>
    </lineage>
</organism>
<dbReference type="Gene3D" id="3.30.70.1070">
    <property type="entry name" value="Sporulation related repeat"/>
    <property type="match status" value="1"/>
</dbReference>
<feature type="compositionally biased region" description="Basic and acidic residues" evidence="1">
    <location>
        <begin position="59"/>
        <end position="85"/>
    </location>
</feature>
<reference evidence="5" key="1">
    <citation type="submission" date="2017-09" db="EMBL/GenBank/DDBJ databases">
        <authorList>
            <person name="Varghese N."/>
            <person name="Submissions S."/>
        </authorList>
    </citation>
    <scope>NUCLEOTIDE SEQUENCE [LARGE SCALE GENOMIC DNA]</scope>
    <source>
        <strain evidence="5">DSM 2913</strain>
    </source>
</reference>
<feature type="transmembrane region" description="Helical" evidence="2">
    <location>
        <begin position="6"/>
        <end position="27"/>
    </location>
</feature>
<protein>
    <submittedName>
        <fullName evidence="4">DedD protein</fullName>
    </submittedName>
</protein>
<feature type="region of interest" description="Disordered" evidence="1">
    <location>
        <begin position="36"/>
        <end position="85"/>
    </location>
</feature>
<name>A0A285NZQ7_9AQUI</name>
<evidence type="ECO:0000313" key="5">
    <source>
        <dbReference type="Proteomes" id="UP000218627"/>
    </source>
</evidence>
<evidence type="ECO:0000259" key="3">
    <source>
        <dbReference type="PROSITE" id="PS51724"/>
    </source>
</evidence>
<dbReference type="OrthoDB" id="15657at2"/>
<sequence length="197" mass="22679">MKKERLVVLIGTLVAIIFFYLGFNAWLKNKEEKITPPPVVIKPQPKEIPKQVEPTPPAEKPKEEKSTEQKVKVEEKKELPKEEKKAEKFIKERIKEEKEPQKKEEKVEKAVEEKIKEEKRQEKTTKVKSKTYIVQVGAFSSMENAQKALRKAKSLGYKGVIVEEGGLYKVRLKVITADINKDLGKLKSHFGSVLVKR</sequence>
<proteinExistence type="predicted"/>
<dbReference type="PROSITE" id="PS51724">
    <property type="entry name" value="SPOR"/>
    <property type="match status" value="1"/>
</dbReference>
<dbReference type="InterPro" id="IPR007730">
    <property type="entry name" value="SPOR-like_dom"/>
</dbReference>
<dbReference type="Pfam" id="PF05036">
    <property type="entry name" value="SPOR"/>
    <property type="match status" value="1"/>
</dbReference>
<dbReference type="InterPro" id="IPR036680">
    <property type="entry name" value="SPOR-like_sf"/>
</dbReference>
<dbReference type="EMBL" id="OBEN01000007">
    <property type="protein sequence ID" value="SNZ14939.1"/>
    <property type="molecule type" value="Genomic_DNA"/>
</dbReference>
<keyword evidence="2" id="KW-1133">Transmembrane helix</keyword>
<dbReference type="RefSeq" id="WP_096602450.1">
    <property type="nucleotide sequence ID" value="NZ_OBEN01000007.1"/>
</dbReference>
<dbReference type="SUPFAM" id="SSF110997">
    <property type="entry name" value="Sporulation related repeat"/>
    <property type="match status" value="1"/>
</dbReference>
<evidence type="ECO:0000313" key="4">
    <source>
        <dbReference type="EMBL" id="SNZ14939.1"/>
    </source>
</evidence>
<keyword evidence="2" id="KW-0472">Membrane</keyword>
<gene>
    <name evidence="4" type="ORF">SAMN06265353_1231</name>
</gene>
<keyword evidence="2" id="KW-0812">Transmembrane</keyword>
<dbReference type="AlphaFoldDB" id="A0A285NZQ7"/>